<feature type="compositionally biased region" description="Polar residues" evidence="1">
    <location>
        <begin position="189"/>
        <end position="201"/>
    </location>
</feature>
<feature type="compositionally biased region" description="Low complexity" evidence="1">
    <location>
        <begin position="146"/>
        <end position="155"/>
    </location>
</feature>
<keyword evidence="4" id="KW-1185">Reference proteome</keyword>
<name>A0AAN8LAE1_9TELE</name>
<dbReference type="InterPro" id="IPR057534">
    <property type="entry name" value="MXRA7_helical"/>
</dbReference>
<evidence type="ECO:0000313" key="4">
    <source>
        <dbReference type="Proteomes" id="UP001356427"/>
    </source>
</evidence>
<sequence>MATRGPCCQLVRCEVVVRYGTFTGPQTECCWLYRCVCGLTGEGGRTQDDIRLGLLLCGCQPDHKSASGHLSTPHRILTKRRSCVAVEYCWLAVKVRCSADDGEVAVQWLAGVLRYPVSARCSCRPALVLVLLLPSALFCNNDTTASASSSGSAASKADHSGEEGSLAQSVREEVKAGLVKTGPSVNLTEQQGTVAGLTSTNKPEEDSQRRFVGKITDPVAADRRTVGEEGLHAAEVRIHDATNEENIKSGIMSDQQCWTSNPASAAVDIQGRDFGHLQFPEGWSLLCPFSHQQTGGATESPEDSNYMEEVDAEHAPMKYAPRTSQMKKMITKEELEEEQRVEFTTDFTSLVQQEQLAAIFQLLKENQETFGEVSEGDVEEQLRLYSI</sequence>
<evidence type="ECO:0000259" key="2">
    <source>
        <dbReference type="Pfam" id="PF25473"/>
    </source>
</evidence>
<reference evidence="3 4" key="1">
    <citation type="submission" date="2021-04" db="EMBL/GenBank/DDBJ databases">
        <authorList>
            <person name="De Guttry C."/>
            <person name="Zahm M."/>
            <person name="Klopp C."/>
            <person name="Cabau C."/>
            <person name="Louis A."/>
            <person name="Berthelot C."/>
            <person name="Parey E."/>
            <person name="Roest Crollius H."/>
            <person name="Montfort J."/>
            <person name="Robinson-Rechavi M."/>
            <person name="Bucao C."/>
            <person name="Bouchez O."/>
            <person name="Gislard M."/>
            <person name="Lluch J."/>
            <person name="Milhes M."/>
            <person name="Lampietro C."/>
            <person name="Lopez Roques C."/>
            <person name="Donnadieu C."/>
            <person name="Braasch I."/>
            <person name="Desvignes T."/>
            <person name="Postlethwait J."/>
            <person name="Bobe J."/>
            <person name="Wedekind C."/>
            <person name="Guiguen Y."/>
        </authorList>
    </citation>
    <scope>NUCLEOTIDE SEQUENCE [LARGE SCALE GENOMIC DNA]</scope>
    <source>
        <strain evidence="3">Cs_M1</strain>
        <tissue evidence="3">Blood</tissue>
    </source>
</reference>
<feature type="region of interest" description="Disordered" evidence="1">
    <location>
        <begin position="146"/>
        <end position="168"/>
    </location>
</feature>
<evidence type="ECO:0000256" key="1">
    <source>
        <dbReference type="SAM" id="MobiDB-lite"/>
    </source>
</evidence>
<comment type="caution">
    <text evidence="3">The sequence shown here is derived from an EMBL/GenBank/DDBJ whole genome shotgun (WGS) entry which is preliminary data.</text>
</comment>
<dbReference type="InterPro" id="IPR026622">
    <property type="entry name" value="Mxra7"/>
</dbReference>
<accession>A0AAN8LAE1</accession>
<dbReference type="Pfam" id="PF25473">
    <property type="entry name" value="MXRA7_helical"/>
    <property type="match status" value="1"/>
</dbReference>
<proteinExistence type="predicted"/>
<dbReference type="Proteomes" id="UP001356427">
    <property type="component" value="Unassembled WGS sequence"/>
</dbReference>
<gene>
    <name evidence="3" type="ORF">J4Q44_G00275490</name>
</gene>
<feature type="domain" description="Matrix-remodeling-associated protein 7 helical" evidence="2">
    <location>
        <begin position="321"/>
        <end position="386"/>
    </location>
</feature>
<dbReference type="PANTHER" id="PTHR21845">
    <property type="entry name" value="TRANSMEMBRANE ANCHOR PROTEIN 1"/>
    <property type="match status" value="1"/>
</dbReference>
<protein>
    <recommendedName>
        <fullName evidence="2">Matrix-remodeling-associated protein 7 helical domain-containing protein</fullName>
    </recommendedName>
</protein>
<dbReference type="AlphaFoldDB" id="A0AAN8LAE1"/>
<organism evidence="3 4">
    <name type="scientific">Coregonus suidteri</name>
    <dbReference type="NCBI Taxonomy" id="861788"/>
    <lineage>
        <taxon>Eukaryota</taxon>
        <taxon>Metazoa</taxon>
        <taxon>Chordata</taxon>
        <taxon>Craniata</taxon>
        <taxon>Vertebrata</taxon>
        <taxon>Euteleostomi</taxon>
        <taxon>Actinopterygii</taxon>
        <taxon>Neopterygii</taxon>
        <taxon>Teleostei</taxon>
        <taxon>Protacanthopterygii</taxon>
        <taxon>Salmoniformes</taxon>
        <taxon>Salmonidae</taxon>
        <taxon>Coregoninae</taxon>
        <taxon>Coregonus</taxon>
    </lineage>
</organism>
<dbReference type="PANTHER" id="PTHR21845:SF2">
    <property type="entry name" value="MATRIX-REMODELING-ASSOCIATED PROTEIN 7"/>
    <property type="match status" value="1"/>
</dbReference>
<feature type="region of interest" description="Disordered" evidence="1">
    <location>
        <begin position="189"/>
        <end position="209"/>
    </location>
</feature>
<dbReference type="EMBL" id="JAGTTL010000026">
    <property type="protein sequence ID" value="KAK6301496.1"/>
    <property type="molecule type" value="Genomic_DNA"/>
</dbReference>
<evidence type="ECO:0000313" key="3">
    <source>
        <dbReference type="EMBL" id="KAK6301496.1"/>
    </source>
</evidence>